<proteinExistence type="predicted"/>
<accession>A0ABN1IM98</accession>
<keyword evidence="2" id="KW-1185">Reference proteome</keyword>
<dbReference type="SUPFAM" id="SSF160719">
    <property type="entry name" value="gpW/gp25-like"/>
    <property type="match status" value="1"/>
</dbReference>
<organism evidence="1 2">
    <name type="scientific">Clostridium malenominatum</name>
    <dbReference type="NCBI Taxonomy" id="1539"/>
    <lineage>
        <taxon>Bacteria</taxon>
        <taxon>Bacillati</taxon>
        <taxon>Bacillota</taxon>
        <taxon>Clostridia</taxon>
        <taxon>Eubacteriales</taxon>
        <taxon>Clostridiaceae</taxon>
        <taxon>Clostridium</taxon>
    </lineage>
</organism>
<dbReference type="InterPro" id="IPR020288">
    <property type="entry name" value="Sheath_initiator"/>
</dbReference>
<evidence type="ECO:0000313" key="2">
    <source>
        <dbReference type="Proteomes" id="UP001500339"/>
    </source>
</evidence>
<evidence type="ECO:0000313" key="1">
    <source>
        <dbReference type="EMBL" id="GAA0717238.1"/>
    </source>
</evidence>
<sequence length="137" mass="15911">MSNVNILPQGATIGNGLEVEEIIETTKTYKIDFEKGKTIGFCDKIEALRQAIRLILNTERYEHLIYSWDYGSELKDLIGKDKDITESEIKRRIRESLMQDDRVNNVDNFIFNYNKDSVIVNFTVFSIYGEFTESVVK</sequence>
<comment type="caution">
    <text evidence="1">The sequence shown here is derived from an EMBL/GenBank/DDBJ whole genome shotgun (WGS) entry which is preliminary data.</text>
</comment>
<protein>
    <submittedName>
        <fullName evidence="1">DUF2634 domain-containing protein</fullName>
    </submittedName>
</protein>
<dbReference type="Proteomes" id="UP001500339">
    <property type="component" value="Unassembled WGS sequence"/>
</dbReference>
<dbReference type="Gene3D" id="3.10.450.40">
    <property type="match status" value="1"/>
</dbReference>
<dbReference type="Pfam" id="PF10934">
    <property type="entry name" value="Sheath_initiator"/>
    <property type="match status" value="1"/>
</dbReference>
<gene>
    <name evidence="1" type="ORF">GCM10008905_02680</name>
</gene>
<dbReference type="EMBL" id="BAAACF010000001">
    <property type="protein sequence ID" value="GAA0717238.1"/>
    <property type="molecule type" value="Genomic_DNA"/>
</dbReference>
<reference evidence="1 2" key="1">
    <citation type="journal article" date="2019" name="Int. J. Syst. Evol. Microbiol.">
        <title>The Global Catalogue of Microorganisms (GCM) 10K type strain sequencing project: providing services to taxonomists for standard genome sequencing and annotation.</title>
        <authorList>
            <consortium name="The Broad Institute Genomics Platform"/>
            <consortium name="The Broad Institute Genome Sequencing Center for Infectious Disease"/>
            <person name="Wu L."/>
            <person name="Ma J."/>
        </authorList>
    </citation>
    <scope>NUCLEOTIDE SEQUENCE [LARGE SCALE GENOMIC DNA]</scope>
    <source>
        <strain evidence="1 2">JCM 1405</strain>
    </source>
</reference>
<name>A0ABN1IM98_9CLOT</name>
<dbReference type="RefSeq" id="WP_343765659.1">
    <property type="nucleotide sequence ID" value="NZ_BAAACF010000001.1"/>
</dbReference>